<dbReference type="NCBIfam" id="TIGR00696">
    <property type="entry name" value="wecG_tagA_cpsF"/>
    <property type="match status" value="1"/>
</dbReference>
<evidence type="ECO:0000256" key="2">
    <source>
        <dbReference type="ARBA" id="ARBA00022679"/>
    </source>
</evidence>
<dbReference type="GO" id="GO:0016758">
    <property type="term" value="F:hexosyltransferase activity"/>
    <property type="evidence" value="ECO:0007669"/>
    <property type="project" value="TreeGrafter"/>
</dbReference>
<reference evidence="3 4" key="1">
    <citation type="submission" date="2013-04" db="EMBL/GenBank/DDBJ databases">
        <title>Oceanococcus atlanticus 22II-S10r2 Genome Sequencing.</title>
        <authorList>
            <person name="Lai Q."/>
            <person name="Li G."/>
            <person name="Shao Z."/>
        </authorList>
    </citation>
    <scope>NUCLEOTIDE SEQUENCE [LARGE SCALE GENOMIC DNA]</scope>
    <source>
        <strain evidence="3 4">22II-S10r2</strain>
    </source>
</reference>
<sequence>MKNAIPAHNLLGVNVHACEPEQAIQAVLDSAQQQQYLSVACLASYSLVAAINNPDHQKRLNALSLKVCDGQPVRWALNHFYRVRLQQRVYGPKLMSDLISHAEQLGLPCYFYGGNPPALEGMLVQLAERHPALKIAGMHAGRYERISAAEQAHIAQTIRDSGARLVFVGLGTPRQDIWLYEHRDLIPAPCIAVGAAFDYYANLLTPPPAWMGRWGLQWLHRLLQDPQRLWRRYLLNNSRYVYEMLRQQFRGPRALLHGEAPYRGDA</sequence>
<dbReference type="Proteomes" id="UP000192342">
    <property type="component" value="Unassembled WGS sequence"/>
</dbReference>
<dbReference type="STRING" id="1317117.ATO7_04590"/>
<proteinExistence type="predicted"/>
<dbReference type="InterPro" id="IPR004629">
    <property type="entry name" value="WecG_TagA_CpsF"/>
</dbReference>
<dbReference type="RefSeq" id="WP_083559966.1">
    <property type="nucleotide sequence ID" value="NZ_AQQV01000001.1"/>
</dbReference>
<organism evidence="3 4">
    <name type="scientific">Oceanococcus atlanticus</name>
    <dbReference type="NCBI Taxonomy" id="1317117"/>
    <lineage>
        <taxon>Bacteria</taxon>
        <taxon>Pseudomonadati</taxon>
        <taxon>Pseudomonadota</taxon>
        <taxon>Gammaproteobacteria</taxon>
        <taxon>Chromatiales</taxon>
        <taxon>Oceanococcaceae</taxon>
        <taxon>Oceanococcus</taxon>
    </lineage>
</organism>
<keyword evidence="1" id="KW-0328">Glycosyltransferase</keyword>
<dbReference type="EMBL" id="AQQV01000001">
    <property type="protein sequence ID" value="ORE89127.1"/>
    <property type="molecule type" value="Genomic_DNA"/>
</dbReference>
<dbReference type="OrthoDB" id="9808602at2"/>
<dbReference type="CDD" id="cd06533">
    <property type="entry name" value="Glyco_transf_WecG_TagA"/>
    <property type="match status" value="1"/>
</dbReference>
<dbReference type="AlphaFoldDB" id="A0A1Y1SHK8"/>
<evidence type="ECO:0000313" key="3">
    <source>
        <dbReference type="EMBL" id="ORE89127.1"/>
    </source>
</evidence>
<comment type="caution">
    <text evidence="3">The sequence shown here is derived from an EMBL/GenBank/DDBJ whole genome shotgun (WGS) entry which is preliminary data.</text>
</comment>
<dbReference type="PANTHER" id="PTHR34136">
    <property type="match status" value="1"/>
</dbReference>
<dbReference type="PANTHER" id="PTHR34136:SF1">
    <property type="entry name" value="UDP-N-ACETYL-D-MANNOSAMINURONIC ACID TRANSFERASE"/>
    <property type="match status" value="1"/>
</dbReference>
<name>A0A1Y1SHK8_9GAMM</name>
<dbReference type="Pfam" id="PF03808">
    <property type="entry name" value="Glyco_tran_WecG"/>
    <property type="match status" value="1"/>
</dbReference>
<keyword evidence="4" id="KW-1185">Reference proteome</keyword>
<accession>A0A1Y1SHK8</accession>
<keyword evidence="2" id="KW-0808">Transferase</keyword>
<protein>
    <submittedName>
        <fullName evidence="3">WecB/TagA/CpsF family exopolysaccharide biosynthesis protein</fullName>
    </submittedName>
</protein>
<evidence type="ECO:0000313" key="4">
    <source>
        <dbReference type="Proteomes" id="UP000192342"/>
    </source>
</evidence>
<evidence type="ECO:0000256" key="1">
    <source>
        <dbReference type="ARBA" id="ARBA00022676"/>
    </source>
</evidence>
<gene>
    <name evidence="3" type="ORF">ATO7_04590</name>
</gene>